<dbReference type="InterPro" id="IPR005590">
    <property type="entry name" value="DUF333"/>
</dbReference>
<accession>A0A6L3SPL8</accession>
<dbReference type="OrthoDB" id="148878at2"/>
<evidence type="ECO:0000313" key="2">
    <source>
        <dbReference type="Proteomes" id="UP000474159"/>
    </source>
</evidence>
<proteinExistence type="predicted"/>
<dbReference type="Proteomes" id="UP000474159">
    <property type="component" value="Unassembled WGS sequence"/>
</dbReference>
<organism evidence="1 2">
    <name type="scientific">Methylobacterium soli</name>
    <dbReference type="NCBI Taxonomy" id="553447"/>
    <lineage>
        <taxon>Bacteria</taxon>
        <taxon>Pseudomonadati</taxon>
        <taxon>Pseudomonadota</taxon>
        <taxon>Alphaproteobacteria</taxon>
        <taxon>Hyphomicrobiales</taxon>
        <taxon>Methylobacteriaceae</taxon>
        <taxon>Methylobacterium</taxon>
    </lineage>
</organism>
<dbReference type="AlphaFoldDB" id="A0A6L3SPL8"/>
<gene>
    <name evidence="1" type="ORF">F6X53_30510</name>
</gene>
<dbReference type="Pfam" id="PF03891">
    <property type="entry name" value="DUF333"/>
    <property type="match status" value="1"/>
</dbReference>
<comment type="caution">
    <text evidence="1">The sequence shown here is derived from an EMBL/GenBank/DDBJ whole genome shotgun (WGS) entry which is preliminary data.</text>
</comment>
<evidence type="ECO:0000313" key="1">
    <source>
        <dbReference type="EMBL" id="KAB1070079.1"/>
    </source>
</evidence>
<keyword evidence="2" id="KW-1185">Reference proteome</keyword>
<protein>
    <submittedName>
        <fullName evidence="1">DUF333 domain-containing protein</fullName>
    </submittedName>
</protein>
<name>A0A6L3SPL8_9HYPH</name>
<sequence>MGVVLKYVLTSGSAHAAGYCDYARLALANPAAVNCAEKGGASEVRSGAGGQTGYCRFPDGQICEEWALLRDKRCVPPPPEKKP</sequence>
<reference evidence="1 2" key="1">
    <citation type="submission" date="2019-09" db="EMBL/GenBank/DDBJ databases">
        <title>YIM 48816 draft genome.</title>
        <authorList>
            <person name="Jiang L."/>
        </authorList>
    </citation>
    <scope>NUCLEOTIDE SEQUENCE [LARGE SCALE GENOMIC DNA]</scope>
    <source>
        <strain evidence="1 2">YIM 48816</strain>
    </source>
</reference>
<dbReference type="PANTHER" id="PTHR38008:SF2">
    <property type="entry name" value="HEMOLYSIN"/>
    <property type="match status" value="1"/>
</dbReference>
<dbReference type="EMBL" id="VZZK01000069">
    <property type="protein sequence ID" value="KAB1070079.1"/>
    <property type="molecule type" value="Genomic_DNA"/>
</dbReference>
<dbReference type="PANTHER" id="PTHR38008">
    <property type="entry name" value="HEMOLYSIN-RELATED"/>
    <property type="match status" value="1"/>
</dbReference>